<dbReference type="SUPFAM" id="SSF144232">
    <property type="entry name" value="HIT/MYND zinc finger-like"/>
    <property type="match status" value="1"/>
</dbReference>
<sequence>GPLRCQKLSLQAIVPFRPHQQCAHCFITLKKPMQCSACKCTFYCSPHCQEQNWPRHKLVCSQKLSKLDLLKFQLKQKQIDFSEDQLWVFAPATAIEHILVPIPYQDSSEGKFIAHIQQEIVFGKEQQSIILVESHEVVYAANLGNQLMVKDLRCSQNAMFDGMKLICDCKGPMEIHGEQLKCLKCAKQQAQSDIQKQTIGEFTRILQQTDEHFGNQPPPDLVPQITSVLKRNVFHHLSFATYKPMCLAFQQLLKCNKKIFAHAAQLLLDPIDIFSLSFCFVKLNVQHFGMFSSVCYKNLRCVCELLNFYTLNELETAGCPPLMQENNERMDVIPTAELERMKKIAQKLLVGHRNCLDFCSQLKELSEKMKDELVMQEVDKLAAAVECRVENLESWTDDYEDGDEELIIKGQPYNGQEQKD</sequence>
<evidence type="ECO:0000256" key="1">
    <source>
        <dbReference type="ARBA" id="ARBA00022723"/>
    </source>
</evidence>
<dbReference type="EMBL" id="GDID01003494">
    <property type="protein sequence ID" value="JAP93112.1"/>
    <property type="molecule type" value="Transcribed_RNA"/>
</dbReference>
<proteinExistence type="predicted"/>
<name>A0A146K8C5_9EUKA</name>
<feature type="domain" description="MYND-type" evidence="5">
    <location>
        <begin position="22"/>
        <end position="60"/>
    </location>
</feature>
<dbReference type="Pfam" id="PF01753">
    <property type="entry name" value="zf-MYND"/>
    <property type="match status" value="1"/>
</dbReference>
<feature type="non-terminal residue" evidence="6">
    <location>
        <position position="420"/>
    </location>
</feature>
<evidence type="ECO:0000256" key="4">
    <source>
        <dbReference type="PROSITE-ProRule" id="PRU00134"/>
    </source>
</evidence>
<dbReference type="Gene3D" id="6.10.140.2220">
    <property type="match status" value="1"/>
</dbReference>
<keyword evidence="2 4" id="KW-0863">Zinc-finger</keyword>
<evidence type="ECO:0000313" key="6">
    <source>
        <dbReference type="EMBL" id="JAP93112.1"/>
    </source>
</evidence>
<evidence type="ECO:0000256" key="3">
    <source>
        <dbReference type="ARBA" id="ARBA00022833"/>
    </source>
</evidence>
<gene>
    <name evidence="6" type="ORF">TPC1_14723</name>
</gene>
<evidence type="ECO:0000256" key="2">
    <source>
        <dbReference type="ARBA" id="ARBA00022771"/>
    </source>
</evidence>
<dbReference type="InterPro" id="IPR002893">
    <property type="entry name" value="Znf_MYND"/>
</dbReference>
<dbReference type="GO" id="GO:0008270">
    <property type="term" value="F:zinc ion binding"/>
    <property type="evidence" value="ECO:0007669"/>
    <property type="project" value="UniProtKB-KW"/>
</dbReference>
<organism evidence="6">
    <name type="scientific">Trepomonas sp. PC1</name>
    <dbReference type="NCBI Taxonomy" id="1076344"/>
    <lineage>
        <taxon>Eukaryota</taxon>
        <taxon>Metamonada</taxon>
        <taxon>Diplomonadida</taxon>
        <taxon>Hexamitidae</taxon>
        <taxon>Hexamitinae</taxon>
        <taxon>Trepomonas</taxon>
    </lineage>
</organism>
<dbReference type="AlphaFoldDB" id="A0A146K8C5"/>
<dbReference type="PROSITE" id="PS50865">
    <property type="entry name" value="ZF_MYND_2"/>
    <property type="match status" value="1"/>
</dbReference>
<keyword evidence="3" id="KW-0862">Zinc</keyword>
<evidence type="ECO:0000259" key="5">
    <source>
        <dbReference type="PROSITE" id="PS50865"/>
    </source>
</evidence>
<feature type="non-terminal residue" evidence="6">
    <location>
        <position position="1"/>
    </location>
</feature>
<accession>A0A146K8C5</accession>
<keyword evidence="1" id="KW-0479">Metal-binding</keyword>
<protein>
    <submittedName>
        <fullName evidence="6">MYND finger domain-containing protein</fullName>
    </submittedName>
</protein>
<reference evidence="6" key="1">
    <citation type="submission" date="2015-07" db="EMBL/GenBank/DDBJ databases">
        <title>Adaptation to a free-living lifestyle via gene acquisitions in the diplomonad Trepomonas sp. PC1.</title>
        <authorList>
            <person name="Xu F."/>
            <person name="Jerlstrom-Hultqvist J."/>
            <person name="Kolisko M."/>
            <person name="Simpson A.G.B."/>
            <person name="Roger A.J."/>
            <person name="Svard S.G."/>
            <person name="Andersson J.O."/>
        </authorList>
    </citation>
    <scope>NUCLEOTIDE SEQUENCE</scope>
    <source>
        <strain evidence="6">PC1</strain>
    </source>
</reference>